<name>A0A0H2SSQ1_9AGAM</name>
<keyword evidence="3" id="KW-1185">Reference proteome</keyword>
<gene>
    <name evidence="2" type="ORF">SCHPADRAFT_816979</name>
</gene>
<evidence type="ECO:0000313" key="2">
    <source>
        <dbReference type="EMBL" id="KLO20146.1"/>
    </source>
</evidence>
<dbReference type="Pfam" id="PF03476">
    <property type="entry name" value="MOSC_N"/>
    <property type="match status" value="1"/>
</dbReference>
<dbReference type="GO" id="GO:0030151">
    <property type="term" value="F:molybdenum ion binding"/>
    <property type="evidence" value="ECO:0007669"/>
    <property type="project" value="InterPro"/>
</dbReference>
<accession>A0A0H2SSQ1</accession>
<dbReference type="EMBL" id="KQ085883">
    <property type="protein sequence ID" value="KLO20146.1"/>
    <property type="molecule type" value="Genomic_DNA"/>
</dbReference>
<dbReference type="InterPro" id="IPR005303">
    <property type="entry name" value="MOCOS_middle"/>
</dbReference>
<dbReference type="InterPro" id="IPR011037">
    <property type="entry name" value="Pyrv_Knase-like_insert_dom_sf"/>
</dbReference>
<dbReference type="InParanoid" id="A0A0H2SSQ1"/>
<dbReference type="SUPFAM" id="SSF141673">
    <property type="entry name" value="MOSC N-terminal domain-like"/>
    <property type="match status" value="1"/>
</dbReference>
<reference evidence="2 3" key="1">
    <citation type="submission" date="2015-04" db="EMBL/GenBank/DDBJ databases">
        <title>Complete genome sequence of Schizopora paradoxa KUC8140, a cosmopolitan wood degrader in East Asia.</title>
        <authorList>
            <consortium name="DOE Joint Genome Institute"/>
            <person name="Min B."/>
            <person name="Park H."/>
            <person name="Jang Y."/>
            <person name="Kim J.-J."/>
            <person name="Kim K.H."/>
            <person name="Pangilinan J."/>
            <person name="Lipzen A."/>
            <person name="Riley R."/>
            <person name="Grigoriev I.V."/>
            <person name="Spatafora J.W."/>
            <person name="Choi I.-G."/>
        </authorList>
    </citation>
    <scope>NUCLEOTIDE SEQUENCE [LARGE SCALE GENOMIC DNA]</scope>
    <source>
        <strain evidence="2 3">KUC8140</strain>
    </source>
</reference>
<dbReference type="GO" id="GO:0003824">
    <property type="term" value="F:catalytic activity"/>
    <property type="evidence" value="ECO:0007669"/>
    <property type="project" value="InterPro"/>
</dbReference>
<dbReference type="InterPro" id="IPR005302">
    <property type="entry name" value="MoCF_Sase_C"/>
</dbReference>
<dbReference type="PANTHER" id="PTHR14237:SF19">
    <property type="entry name" value="MITOCHONDRIAL AMIDOXIME REDUCING COMPONENT 1"/>
    <property type="match status" value="1"/>
</dbReference>
<dbReference type="Pfam" id="PF03473">
    <property type="entry name" value="MOSC"/>
    <property type="match status" value="1"/>
</dbReference>
<organism evidence="2 3">
    <name type="scientific">Schizopora paradoxa</name>
    <dbReference type="NCBI Taxonomy" id="27342"/>
    <lineage>
        <taxon>Eukaryota</taxon>
        <taxon>Fungi</taxon>
        <taxon>Dikarya</taxon>
        <taxon>Basidiomycota</taxon>
        <taxon>Agaricomycotina</taxon>
        <taxon>Agaricomycetes</taxon>
        <taxon>Hymenochaetales</taxon>
        <taxon>Schizoporaceae</taxon>
        <taxon>Schizopora</taxon>
    </lineage>
</organism>
<evidence type="ECO:0000313" key="3">
    <source>
        <dbReference type="Proteomes" id="UP000053477"/>
    </source>
</evidence>
<dbReference type="PROSITE" id="PS51340">
    <property type="entry name" value="MOSC"/>
    <property type="match status" value="1"/>
</dbReference>
<evidence type="ECO:0000259" key="1">
    <source>
        <dbReference type="PROSITE" id="PS51340"/>
    </source>
</evidence>
<dbReference type="STRING" id="27342.A0A0H2SSQ1"/>
<dbReference type="SUPFAM" id="SSF50800">
    <property type="entry name" value="PK beta-barrel domain-like"/>
    <property type="match status" value="1"/>
</dbReference>
<feature type="domain" description="MOSC" evidence="1">
    <location>
        <begin position="132"/>
        <end position="317"/>
    </location>
</feature>
<dbReference type="Proteomes" id="UP000053477">
    <property type="component" value="Unassembled WGS sequence"/>
</dbReference>
<dbReference type="AlphaFoldDB" id="A0A0H2SSQ1"/>
<proteinExistence type="predicted"/>
<protein>
    <submittedName>
        <fullName evidence="2">MOSC-domain-containing protein</fullName>
    </submittedName>
</protein>
<dbReference type="GO" id="GO:0030170">
    <property type="term" value="F:pyridoxal phosphate binding"/>
    <property type="evidence" value="ECO:0007669"/>
    <property type="project" value="InterPro"/>
</dbReference>
<dbReference type="PANTHER" id="PTHR14237">
    <property type="entry name" value="MOLYBDOPTERIN COFACTOR SULFURASE MOSC"/>
    <property type="match status" value="1"/>
</dbReference>
<sequence length="323" mass="35941">MQRFADVKVTKILVHPIKSCRGTSVSQSRYDKFGLEFDRRFAIIDAETHEVITARTHPKMVLIHPTIEEDNRDENAGTLAISFPSDSDCQSFKIPLLPCPRLLSEWQTLGDVKLWGREDIDGHICQTVNSCTENTPSKTISKYLGREVLLVAKGQKARPCHATFDFPTLKATAMYQDGYPLLIASEESLVSVQERMMSEVGKQSVSDRWAEDQLVMERFRPNIVMQGAGIPWAEDLWETIQIGGNTSTICLVSKCTRCLLPNVDPDTGIRDKAVPFKILMKFRTGKDPARLKQPCFGCNAVPSGSGVVRVGDPVHVLSLLPPA</sequence>
<dbReference type="OrthoDB" id="17255at2759"/>